<evidence type="ECO:0000256" key="7">
    <source>
        <dbReference type="ARBA" id="ARBA00047761"/>
    </source>
</evidence>
<dbReference type="SMART" id="SM00331">
    <property type="entry name" value="PP2C_SIG"/>
    <property type="match status" value="1"/>
</dbReference>
<dbReference type="Gene3D" id="3.60.40.10">
    <property type="entry name" value="PPM-type phosphatase domain"/>
    <property type="match status" value="1"/>
</dbReference>
<evidence type="ECO:0000256" key="5">
    <source>
        <dbReference type="ARBA" id="ARBA00022912"/>
    </source>
</evidence>
<dbReference type="FunFam" id="3.60.40.10:FF:000002">
    <property type="entry name" value="Serine/threonine phosphatase stp"/>
    <property type="match status" value="1"/>
</dbReference>
<protein>
    <recommendedName>
        <fullName evidence="2">protein-serine/threonine phosphatase</fullName>
        <ecNumber evidence="2">3.1.3.16</ecNumber>
    </recommendedName>
</protein>
<dbReference type="InterPro" id="IPR001932">
    <property type="entry name" value="PPM-type_phosphatase-like_dom"/>
</dbReference>
<dbReference type="GO" id="GO:0004722">
    <property type="term" value="F:protein serine/threonine phosphatase activity"/>
    <property type="evidence" value="ECO:0007669"/>
    <property type="project" value="UniProtKB-EC"/>
</dbReference>
<keyword evidence="5" id="KW-0904">Protein phosphatase</keyword>
<evidence type="ECO:0000313" key="11">
    <source>
        <dbReference type="Proteomes" id="UP000199017"/>
    </source>
</evidence>
<proteinExistence type="predicted"/>
<dbReference type="NCBIfam" id="NF033484">
    <property type="entry name" value="Stp1_PP2C_phos"/>
    <property type="match status" value="1"/>
</dbReference>
<dbReference type="RefSeq" id="WP_091582962.1">
    <property type="nucleotide sequence ID" value="NZ_FNDU01000003.1"/>
</dbReference>
<feature type="domain" description="PPM-type phosphatase" evidence="9">
    <location>
        <begin position="2"/>
        <end position="242"/>
    </location>
</feature>
<evidence type="ECO:0000259" key="9">
    <source>
        <dbReference type="PROSITE" id="PS51746"/>
    </source>
</evidence>
<evidence type="ECO:0000313" key="10">
    <source>
        <dbReference type="EMBL" id="SDH92116.1"/>
    </source>
</evidence>
<reference evidence="10 11" key="1">
    <citation type="submission" date="2016-10" db="EMBL/GenBank/DDBJ databases">
        <authorList>
            <person name="de Groot N.N."/>
        </authorList>
    </citation>
    <scope>NUCLEOTIDE SEQUENCE [LARGE SCALE GENOMIC DNA]</scope>
    <source>
        <strain evidence="11">P4B,CCM 7963,CECT 7998,DSM 25260,IBRC-M 10614,KCTC 13821</strain>
    </source>
</reference>
<accession>A0A1G8GCR5</accession>
<evidence type="ECO:0000256" key="4">
    <source>
        <dbReference type="ARBA" id="ARBA00022801"/>
    </source>
</evidence>
<comment type="catalytic activity">
    <reaction evidence="8">
        <text>O-phospho-L-threonyl-[protein] + H2O = L-threonyl-[protein] + phosphate</text>
        <dbReference type="Rhea" id="RHEA:47004"/>
        <dbReference type="Rhea" id="RHEA-COMP:11060"/>
        <dbReference type="Rhea" id="RHEA-COMP:11605"/>
        <dbReference type="ChEBI" id="CHEBI:15377"/>
        <dbReference type="ChEBI" id="CHEBI:30013"/>
        <dbReference type="ChEBI" id="CHEBI:43474"/>
        <dbReference type="ChEBI" id="CHEBI:61977"/>
        <dbReference type="EC" id="3.1.3.16"/>
    </reaction>
</comment>
<sequence length="250" mass="27157">MDTVFLTDAGKVRDHNEDAGGIFINKAGEYLAVVADGMGGHQAGDIASKMTTDLLSQAWKSLEKPFTPDEAGEWLSVKIDEVNQKVFDKANENSHLQGMGTTLVAAVCTPSFIVIAHVGDSRAYLLTEAALQLKTQDHSLVNELKKSGQLTEEEAENHPRKNILTRALGTEPVIKSEKLALEWNQGNAVILCSDGLTNKITDDEIKQELCSKQSLDDSAKILIHTANERGGEDNITLAVVMNVPLEEGMM</sequence>
<dbReference type="EMBL" id="FNDU01000003">
    <property type="protein sequence ID" value="SDH92116.1"/>
    <property type="molecule type" value="Genomic_DNA"/>
</dbReference>
<dbReference type="EC" id="3.1.3.16" evidence="2"/>
<evidence type="ECO:0000256" key="3">
    <source>
        <dbReference type="ARBA" id="ARBA00022723"/>
    </source>
</evidence>
<dbReference type="SUPFAM" id="SSF81606">
    <property type="entry name" value="PP2C-like"/>
    <property type="match status" value="1"/>
</dbReference>
<keyword evidence="11" id="KW-1185">Reference proteome</keyword>
<keyword evidence="6" id="KW-0464">Manganese</keyword>
<evidence type="ECO:0000256" key="1">
    <source>
        <dbReference type="ARBA" id="ARBA00001936"/>
    </source>
</evidence>
<evidence type="ECO:0000256" key="8">
    <source>
        <dbReference type="ARBA" id="ARBA00048336"/>
    </source>
</evidence>
<dbReference type="InterPro" id="IPR015655">
    <property type="entry name" value="PP2C"/>
</dbReference>
<dbReference type="CDD" id="cd00143">
    <property type="entry name" value="PP2Cc"/>
    <property type="match status" value="1"/>
</dbReference>
<dbReference type="AlphaFoldDB" id="A0A1G8GCR5"/>
<evidence type="ECO:0000256" key="2">
    <source>
        <dbReference type="ARBA" id="ARBA00013081"/>
    </source>
</evidence>
<dbReference type="OrthoDB" id="9801841at2"/>
<dbReference type="PANTHER" id="PTHR47992">
    <property type="entry name" value="PROTEIN PHOSPHATASE"/>
    <property type="match status" value="1"/>
</dbReference>
<dbReference type="PROSITE" id="PS51746">
    <property type="entry name" value="PPM_2"/>
    <property type="match status" value="1"/>
</dbReference>
<name>A0A1G8GCR5_9BACI</name>
<dbReference type="GO" id="GO:0046872">
    <property type="term" value="F:metal ion binding"/>
    <property type="evidence" value="ECO:0007669"/>
    <property type="project" value="UniProtKB-KW"/>
</dbReference>
<comment type="catalytic activity">
    <reaction evidence="7">
        <text>O-phospho-L-seryl-[protein] + H2O = L-seryl-[protein] + phosphate</text>
        <dbReference type="Rhea" id="RHEA:20629"/>
        <dbReference type="Rhea" id="RHEA-COMP:9863"/>
        <dbReference type="Rhea" id="RHEA-COMP:11604"/>
        <dbReference type="ChEBI" id="CHEBI:15377"/>
        <dbReference type="ChEBI" id="CHEBI:29999"/>
        <dbReference type="ChEBI" id="CHEBI:43474"/>
        <dbReference type="ChEBI" id="CHEBI:83421"/>
        <dbReference type="EC" id="3.1.3.16"/>
    </reaction>
</comment>
<dbReference type="InterPro" id="IPR036457">
    <property type="entry name" value="PPM-type-like_dom_sf"/>
</dbReference>
<keyword evidence="4" id="KW-0378">Hydrolase</keyword>
<organism evidence="10 11">
    <name type="scientific">Alteribacillus bidgolensis</name>
    <dbReference type="NCBI Taxonomy" id="930129"/>
    <lineage>
        <taxon>Bacteria</taxon>
        <taxon>Bacillati</taxon>
        <taxon>Bacillota</taxon>
        <taxon>Bacilli</taxon>
        <taxon>Bacillales</taxon>
        <taxon>Bacillaceae</taxon>
        <taxon>Alteribacillus</taxon>
    </lineage>
</organism>
<gene>
    <name evidence="10" type="ORF">SAMN05216352_103334</name>
</gene>
<dbReference type="STRING" id="930129.SAMN05216352_103334"/>
<dbReference type="SMART" id="SM00332">
    <property type="entry name" value="PP2Cc"/>
    <property type="match status" value="1"/>
</dbReference>
<dbReference type="Proteomes" id="UP000199017">
    <property type="component" value="Unassembled WGS sequence"/>
</dbReference>
<evidence type="ECO:0000256" key="6">
    <source>
        <dbReference type="ARBA" id="ARBA00023211"/>
    </source>
</evidence>
<dbReference type="Pfam" id="PF13672">
    <property type="entry name" value="PP2C_2"/>
    <property type="match status" value="1"/>
</dbReference>
<comment type="cofactor">
    <cofactor evidence="1">
        <name>Mn(2+)</name>
        <dbReference type="ChEBI" id="CHEBI:29035"/>
    </cofactor>
</comment>
<keyword evidence="3" id="KW-0479">Metal-binding</keyword>